<reference evidence="2 3" key="1">
    <citation type="journal article" date="2019" name="Int. J. Syst. Evol. Microbiol.">
        <title>The Global Catalogue of Microorganisms (GCM) 10K type strain sequencing project: providing services to taxonomists for standard genome sequencing and annotation.</title>
        <authorList>
            <consortium name="The Broad Institute Genomics Platform"/>
            <consortium name="The Broad Institute Genome Sequencing Center for Infectious Disease"/>
            <person name="Wu L."/>
            <person name="Ma J."/>
        </authorList>
    </citation>
    <scope>NUCLEOTIDE SEQUENCE [LARGE SCALE GENOMIC DNA]</scope>
    <source>
        <strain evidence="2 3">JCM 13249</strain>
    </source>
</reference>
<gene>
    <name evidence="2" type="ORF">GCM10009681_56100</name>
</gene>
<name>A0ABN2L9D1_9ACTN</name>
<dbReference type="PANTHER" id="PTHR30543">
    <property type="entry name" value="CHROMATE REDUCTASE"/>
    <property type="match status" value="1"/>
</dbReference>
<proteinExistence type="predicted"/>
<dbReference type="Gene3D" id="3.40.50.360">
    <property type="match status" value="1"/>
</dbReference>
<sequence length="188" mass="20834">MGTYSVGYFVGSLSSTSINRELSKVLLRVAPDDLTFHEIPIGNLPLYSPDYDADYPRSGLDLKDAIGRSQAILFVTPEYNRSIPGALKNAIDWASRPWGRNSFDHMPTAMIGASTGEIRTALAQQSLRAVLSFCNARQMTSPEAYIRYTPELFPGDGAVTNKGTEDFLAAFMNDFRDYIVRVLTVLPR</sequence>
<evidence type="ECO:0000259" key="1">
    <source>
        <dbReference type="Pfam" id="PF03358"/>
    </source>
</evidence>
<dbReference type="InterPro" id="IPR005025">
    <property type="entry name" value="FMN_Rdtase-like_dom"/>
</dbReference>
<dbReference type="SUPFAM" id="SSF52218">
    <property type="entry name" value="Flavoproteins"/>
    <property type="match status" value="1"/>
</dbReference>
<dbReference type="Proteomes" id="UP001500655">
    <property type="component" value="Unassembled WGS sequence"/>
</dbReference>
<accession>A0ABN2L9D1</accession>
<dbReference type="RefSeq" id="WP_344088680.1">
    <property type="nucleotide sequence ID" value="NZ_BAAALS010000056.1"/>
</dbReference>
<comment type="caution">
    <text evidence="2">The sequence shown here is derived from an EMBL/GenBank/DDBJ whole genome shotgun (WGS) entry which is preliminary data.</text>
</comment>
<keyword evidence="3" id="KW-1185">Reference proteome</keyword>
<evidence type="ECO:0000313" key="2">
    <source>
        <dbReference type="EMBL" id="GAA1777688.1"/>
    </source>
</evidence>
<dbReference type="InterPro" id="IPR029039">
    <property type="entry name" value="Flavoprotein-like_sf"/>
</dbReference>
<dbReference type="PANTHER" id="PTHR30543:SF21">
    <property type="entry name" value="NAD(P)H-DEPENDENT FMN REDUCTASE LOT6"/>
    <property type="match status" value="1"/>
</dbReference>
<dbReference type="InterPro" id="IPR050712">
    <property type="entry name" value="NAD(P)H-dep_reductase"/>
</dbReference>
<evidence type="ECO:0000313" key="3">
    <source>
        <dbReference type="Proteomes" id="UP001500655"/>
    </source>
</evidence>
<dbReference type="Pfam" id="PF03358">
    <property type="entry name" value="FMN_red"/>
    <property type="match status" value="1"/>
</dbReference>
<dbReference type="EMBL" id="BAAALS010000056">
    <property type="protein sequence ID" value="GAA1777688.1"/>
    <property type="molecule type" value="Genomic_DNA"/>
</dbReference>
<organism evidence="2 3">
    <name type="scientific">Luedemannella helvata</name>
    <dbReference type="NCBI Taxonomy" id="349315"/>
    <lineage>
        <taxon>Bacteria</taxon>
        <taxon>Bacillati</taxon>
        <taxon>Actinomycetota</taxon>
        <taxon>Actinomycetes</taxon>
        <taxon>Micromonosporales</taxon>
        <taxon>Micromonosporaceae</taxon>
        <taxon>Luedemannella</taxon>
    </lineage>
</organism>
<feature type="domain" description="NADPH-dependent FMN reductase-like" evidence="1">
    <location>
        <begin position="6"/>
        <end position="146"/>
    </location>
</feature>
<protein>
    <submittedName>
        <fullName evidence="2">NADPH-dependent FMN reductase</fullName>
    </submittedName>
</protein>